<proteinExistence type="predicted"/>
<sequence>MTARAAIISAPKGKDVMETIFHLPSLSAAPGTTAERLLNLKDAANAVGAKYWQLQRAVKRGDIPSYTPFNSRKLVKLSEVIAYIDSCRQGGGE</sequence>
<accession>A0ABT0GTF3</accession>
<name>A0ABT0GTF3_9HYPH</name>
<dbReference type="RefSeq" id="WP_248153305.1">
    <property type="nucleotide sequence ID" value="NZ_JALNMJ010000005.1"/>
</dbReference>
<evidence type="ECO:0000313" key="1">
    <source>
        <dbReference type="EMBL" id="MCK7612357.1"/>
    </source>
</evidence>
<evidence type="ECO:0000313" key="2">
    <source>
        <dbReference type="Proteomes" id="UP001431221"/>
    </source>
</evidence>
<protein>
    <recommendedName>
        <fullName evidence="3">DNA-binding protein</fullName>
    </recommendedName>
</protein>
<dbReference type="EMBL" id="JALNMJ010000005">
    <property type="protein sequence ID" value="MCK7612357.1"/>
    <property type="molecule type" value="Genomic_DNA"/>
</dbReference>
<evidence type="ECO:0008006" key="3">
    <source>
        <dbReference type="Google" id="ProtNLM"/>
    </source>
</evidence>
<dbReference type="Proteomes" id="UP001431221">
    <property type="component" value="Unassembled WGS sequence"/>
</dbReference>
<reference evidence="1" key="1">
    <citation type="submission" date="2022-04" db="EMBL/GenBank/DDBJ databases">
        <title>Roseibium sp. CAU 1639 isolated from mud.</title>
        <authorList>
            <person name="Kim W."/>
        </authorList>
    </citation>
    <scope>NUCLEOTIDE SEQUENCE</scope>
    <source>
        <strain evidence="1">CAU 1639</strain>
    </source>
</reference>
<keyword evidence="2" id="KW-1185">Reference proteome</keyword>
<gene>
    <name evidence="1" type="ORF">M0H32_09315</name>
</gene>
<comment type="caution">
    <text evidence="1">The sequence shown here is derived from an EMBL/GenBank/DDBJ whole genome shotgun (WGS) entry which is preliminary data.</text>
</comment>
<organism evidence="1 2">
    <name type="scientific">Roseibium sediminicola</name>
    <dbReference type="NCBI Taxonomy" id="2933272"/>
    <lineage>
        <taxon>Bacteria</taxon>
        <taxon>Pseudomonadati</taxon>
        <taxon>Pseudomonadota</taxon>
        <taxon>Alphaproteobacteria</taxon>
        <taxon>Hyphomicrobiales</taxon>
        <taxon>Stappiaceae</taxon>
        <taxon>Roseibium</taxon>
    </lineage>
</organism>